<organism evidence="4 5">
    <name type="scientific">Pygocentrus nattereri</name>
    <name type="common">Red-bellied piranha</name>
    <dbReference type="NCBI Taxonomy" id="42514"/>
    <lineage>
        <taxon>Eukaryota</taxon>
        <taxon>Metazoa</taxon>
        <taxon>Chordata</taxon>
        <taxon>Craniata</taxon>
        <taxon>Vertebrata</taxon>
        <taxon>Euteleostomi</taxon>
        <taxon>Actinopterygii</taxon>
        <taxon>Neopterygii</taxon>
        <taxon>Teleostei</taxon>
        <taxon>Ostariophysi</taxon>
        <taxon>Characiformes</taxon>
        <taxon>Characoidei</taxon>
        <taxon>Pygocentrus</taxon>
    </lineage>
</organism>
<feature type="chain" id="PRO_5043378082" description="Ig-like domain-containing protein" evidence="2">
    <location>
        <begin position="18"/>
        <end position="241"/>
    </location>
</feature>
<sequence length="241" mass="27037">IQGFLLTTAIFMHLMQCDPPKSISVSISPTGEIVEGRSVTLTCSSDASPPVQNYTWFKGTSLVVKGETYTMKKISSVDSGEYKCRSSNEHGEKLSEALTLNVLCECNVDVHQQFADIPKHHLLRVHTELSAIKFIPNYQFLFTYTMKEISSVDSGEYKCRSSNKHGEKLSEALTLNVSCKCIFISTSNASVIVAVLFFSLICTECLLNYCIYLFRKQMRGVQLSRAGFSPFVSEVFFKSWK</sequence>
<dbReference type="PROSITE" id="PS50835">
    <property type="entry name" value="IG_LIKE"/>
    <property type="match status" value="1"/>
</dbReference>
<keyword evidence="5" id="KW-1185">Reference proteome</keyword>
<dbReference type="InterPro" id="IPR007110">
    <property type="entry name" value="Ig-like_dom"/>
</dbReference>
<dbReference type="SUPFAM" id="SSF48726">
    <property type="entry name" value="Immunoglobulin"/>
    <property type="match status" value="1"/>
</dbReference>
<dbReference type="Gene3D" id="2.60.40.10">
    <property type="entry name" value="Immunoglobulins"/>
    <property type="match status" value="2"/>
</dbReference>
<reference evidence="4" key="2">
    <citation type="submission" date="2025-08" db="UniProtKB">
        <authorList>
            <consortium name="Ensembl"/>
        </authorList>
    </citation>
    <scope>IDENTIFICATION</scope>
</reference>
<dbReference type="PANTHER" id="PTHR46013">
    <property type="entry name" value="VASCULAR CELL ADHESION MOLECULE 1"/>
    <property type="match status" value="1"/>
</dbReference>
<dbReference type="InterPro" id="IPR013783">
    <property type="entry name" value="Ig-like_fold"/>
</dbReference>
<dbReference type="InterPro" id="IPR003598">
    <property type="entry name" value="Ig_sub2"/>
</dbReference>
<dbReference type="InterPro" id="IPR003599">
    <property type="entry name" value="Ig_sub"/>
</dbReference>
<keyword evidence="2" id="KW-0732">Signal</keyword>
<protein>
    <recommendedName>
        <fullName evidence="3">Ig-like domain-containing protein</fullName>
    </recommendedName>
</protein>
<feature type="transmembrane region" description="Helical" evidence="1">
    <location>
        <begin position="189"/>
        <end position="214"/>
    </location>
</feature>
<evidence type="ECO:0000256" key="2">
    <source>
        <dbReference type="SAM" id="SignalP"/>
    </source>
</evidence>
<dbReference type="AlphaFoldDB" id="A0AAR2KHA3"/>
<proteinExistence type="predicted"/>
<dbReference type="Pfam" id="PF13895">
    <property type="entry name" value="Ig_2"/>
    <property type="match status" value="1"/>
</dbReference>
<reference evidence="4 5" key="1">
    <citation type="submission" date="2020-10" db="EMBL/GenBank/DDBJ databases">
        <title>Pygocentrus nattereri (red-bellied piranha) genome, fPygNat1, primary haplotype.</title>
        <authorList>
            <person name="Myers G."/>
            <person name="Meyer A."/>
            <person name="Karagic N."/>
            <person name="Pippel M."/>
            <person name="Winkler S."/>
            <person name="Tracey A."/>
            <person name="Wood J."/>
            <person name="Formenti G."/>
            <person name="Howe K."/>
            <person name="Fedrigo O."/>
            <person name="Jarvis E.D."/>
        </authorList>
    </citation>
    <scope>NUCLEOTIDE SEQUENCE [LARGE SCALE GENOMIC DNA]</scope>
</reference>
<keyword evidence="1" id="KW-0812">Transmembrane</keyword>
<feature type="signal peptide" evidence="2">
    <location>
        <begin position="1"/>
        <end position="17"/>
    </location>
</feature>
<evidence type="ECO:0000313" key="4">
    <source>
        <dbReference type="Ensembl" id="ENSPNAP00000061844.1"/>
    </source>
</evidence>
<dbReference type="PANTHER" id="PTHR46013:SF4">
    <property type="entry name" value="B-CELL RECEPTOR CD22-RELATED"/>
    <property type="match status" value="1"/>
</dbReference>
<evidence type="ECO:0000313" key="5">
    <source>
        <dbReference type="Proteomes" id="UP001501920"/>
    </source>
</evidence>
<accession>A0AAR2KHA3</accession>
<keyword evidence="1" id="KW-1133">Transmembrane helix</keyword>
<evidence type="ECO:0000259" key="3">
    <source>
        <dbReference type="PROSITE" id="PS50835"/>
    </source>
</evidence>
<dbReference type="InterPro" id="IPR036179">
    <property type="entry name" value="Ig-like_dom_sf"/>
</dbReference>
<name>A0AAR2KHA3_PYGNA</name>
<reference evidence="4" key="3">
    <citation type="submission" date="2025-09" db="UniProtKB">
        <authorList>
            <consortium name="Ensembl"/>
        </authorList>
    </citation>
    <scope>IDENTIFICATION</scope>
</reference>
<dbReference type="SMART" id="SM00409">
    <property type="entry name" value="IG"/>
    <property type="match status" value="2"/>
</dbReference>
<feature type="domain" description="Ig-like" evidence="3">
    <location>
        <begin position="20"/>
        <end position="99"/>
    </location>
</feature>
<dbReference type="GeneTree" id="ENSGT01010000222294"/>
<evidence type="ECO:0000256" key="1">
    <source>
        <dbReference type="SAM" id="Phobius"/>
    </source>
</evidence>
<dbReference type="Ensembl" id="ENSPNAT00000066338.1">
    <property type="protein sequence ID" value="ENSPNAP00000061844.1"/>
    <property type="gene ID" value="ENSPNAG00000027192.2"/>
</dbReference>
<dbReference type="Proteomes" id="UP001501920">
    <property type="component" value="Chromosome 12"/>
</dbReference>
<keyword evidence="1" id="KW-0472">Membrane</keyword>
<dbReference type="SMART" id="SM00408">
    <property type="entry name" value="IGc2"/>
    <property type="match status" value="1"/>
</dbReference>